<evidence type="ECO:0000256" key="1">
    <source>
        <dbReference type="ARBA" id="ARBA00022490"/>
    </source>
</evidence>
<dbReference type="HAMAP" id="MF_01899">
    <property type="entry name" value="RNase_D"/>
    <property type="match status" value="1"/>
</dbReference>
<dbReference type="RefSeq" id="WP_311653167.1">
    <property type="nucleotide sequence ID" value="NZ_JAVRIB010000009.1"/>
</dbReference>
<comment type="caution">
    <text evidence="8">The sequence shown here is derived from an EMBL/GenBank/DDBJ whole genome shotgun (WGS) entry which is preliminary data.</text>
</comment>
<dbReference type="Pfam" id="PF00570">
    <property type="entry name" value="HRDC"/>
    <property type="match status" value="1"/>
</dbReference>
<keyword evidence="5 6" id="KW-0269">Exonuclease</keyword>
<comment type="subcellular location">
    <subcellularLocation>
        <location evidence="6">Cytoplasm</location>
    </subcellularLocation>
</comment>
<sequence length="389" mass="42500">MIPEAPDKVAVVSDKAGLAALVDRLRQAEWVALDTEFMRERTYFPQLCLIQVATADELACIDPLACEDLTPLAPLLADTSVIKVFHAASQDLEVLYQAVGEMPRPVFDTQVAAALLGHADQIGYARLVEDVLGVRLEKAHSRTDWSRRPLSADEIDYAADDVRYLTGAYTALRDELEARGRLAWLAPEFEAMTDPVRYTPDPDNAWRRVKGVRKLRAGQQRALAQLAAWRERTAVDSDRPRGWIIKDDVLVDLARRRPRDAGELARVRGLADATRRKQEAAILACIAAAADEPSEALIGPGQPLDADGQALVDLLTCGLKARAAEAEISAGALATRKDLESLVSGERDLPILRGWRRAAAGERLLALLEGRALLRADGNSVVLEEVPAS</sequence>
<name>A0ABU3C174_9GAMM</name>
<evidence type="ECO:0000313" key="8">
    <source>
        <dbReference type="EMBL" id="MDT0635270.1"/>
    </source>
</evidence>
<dbReference type="InterPro" id="IPR002121">
    <property type="entry name" value="HRDC_dom"/>
</dbReference>
<accession>A0ABU3C174</accession>
<keyword evidence="9" id="KW-1185">Reference proteome</keyword>
<dbReference type="PROSITE" id="PS50967">
    <property type="entry name" value="HRDC"/>
    <property type="match status" value="1"/>
</dbReference>
<evidence type="ECO:0000256" key="4">
    <source>
        <dbReference type="ARBA" id="ARBA00022801"/>
    </source>
</evidence>
<evidence type="ECO:0000256" key="2">
    <source>
        <dbReference type="ARBA" id="ARBA00022694"/>
    </source>
</evidence>
<dbReference type="Gene3D" id="3.30.420.10">
    <property type="entry name" value="Ribonuclease H-like superfamily/Ribonuclease H"/>
    <property type="match status" value="1"/>
</dbReference>
<dbReference type="EC" id="3.1.13.5" evidence="6"/>
<comment type="similarity">
    <text evidence="6">Belongs to the RNase D family.</text>
</comment>
<feature type="domain" description="HRDC" evidence="7">
    <location>
        <begin position="216"/>
        <end position="296"/>
    </location>
</feature>
<dbReference type="InterPro" id="IPR010997">
    <property type="entry name" value="HRDC-like_sf"/>
</dbReference>
<evidence type="ECO:0000256" key="5">
    <source>
        <dbReference type="ARBA" id="ARBA00022839"/>
    </source>
</evidence>
<evidence type="ECO:0000256" key="3">
    <source>
        <dbReference type="ARBA" id="ARBA00022722"/>
    </source>
</evidence>
<dbReference type="PANTHER" id="PTHR47649:SF1">
    <property type="entry name" value="RIBONUCLEASE D"/>
    <property type="match status" value="1"/>
</dbReference>
<protein>
    <recommendedName>
        <fullName evidence="6">Ribonuclease D</fullName>
        <shortName evidence="6">RNase D</shortName>
        <ecNumber evidence="6">3.1.13.5</ecNumber>
    </recommendedName>
</protein>
<dbReference type="InterPro" id="IPR051086">
    <property type="entry name" value="RNase_D-like"/>
</dbReference>
<dbReference type="InterPro" id="IPR044876">
    <property type="entry name" value="HRDC_dom_sf"/>
</dbReference>
<reference evidence="8 9" key="1">
    <citation type="submission" date="2023-09" db="EMBL/GenBank/DDBJ databases">
        <authorList>
            <person name="Rey-Velasco X."/>
        </authorList>
    </citation>
    <scope>NUCLEOTIDE SEQUENCE [LARGE SCALE GENOMIC DNA]</scope>
    <source>
        <strain evidence="8 9">W335</strain>
    </source>
</reference>
<dbReference type="InterPro" id="IPR006292">
    <property type="entry name" value="RNase_D"/>
</dbReference>
<dbReference type="Gene3D" id="1.10.150.80">
    <property type="entry name" value="HRDC domain"/>
    <property type="match status" value="1"/>
</dbReference>
<dbReference type="SMART" id="SM00474">
    <property type="entry name" value="35EXOc"/>
    <property type="match status" value="1"/>
</dbReference>
<gene>
    <name evidence="6 8" type="primary">rnd</name>
    <name evidence="8" type="ORF">RM532_09920</name>
</gene>
<dbReference type="Pfam" id="PF01612">
    <property type="entry name" value="DNA_pol_A_exo1"/>
    <property type="match status" value="1"/>
</dbReference>
<dbReference type="EMBL" id="JAVRIB010000009">
    <property type="protein sequence ID" value="MDT0635270.1"/>
    <property type="molecule type" value="Genomic_DNA"/>
</dbReference>
<organism evidence="8 9">
    <name type="scientific">Spectribacter hydrogenoxidans</name>
    <dbReference type="NCBI Taxonomy" id="3075608"/>
    <lineage>
        <taxon>Bacteria</taxon>
        <taxon>Pseudomonadati</taxon>
        <taxon>Pseudomonadota</taxon>
        <taxon>Gammaproteobacteria</taxon>
        <taxon>Salinisphaerales</taxon>
        <taxon>Salinisphaeraceae</taxon>
        <taxon>Spectribacter</taxon>
    </lineage>
</organism>
<comment type="function">
    <text evidence="6">Exonuclease involved in the 3' processing of various precursor tRNAs. Initiates hydrolysis at the 3'-terminus of an RNA molecule and releases 5'-mononucleotides.</text>
</comment>
<dbReference type="SMART" id="SM00341">
    <property type="entry name" value="HRDC"/>
    <property type="match status" value="1"/>
</dbReference>
<comment type="catalytic activity">
    <reaction evidence="6">
        <text>Exonucleolytic cleavage that removes extra residues from the 3'-terminus of tRNA to produce 5'-mononucleotides.</text>
        <dbReference type="EC" id="3.1.13.5"/>
    </reaction>
</comment>
<keyword evidence="3 6" id="KW-0540">Nuclease</keyword>
<dbReference type="InterPro" id="IPR036397">
    <property type="entry name" value="RNaseH_sf"/>
</dbReference>
<evidence type="ECO:0000259" key="7">
    <source>
        <dbReference type="PROSITE" id="PS50967"/>
    </source>
</evidence>
<comment type="cofactor">
    <cofactor evidence="6">
        <name>a divalent metal cation</name>
        <dbReference type="ChEBI" id="CHEBI:60240"/>
    </cofactor>
</comment>
<dbReference type="PANTHER" id="PTHR47649">
    <property type="entry name" value="RIBONUCLEASE D"/>
    <property type="match status" value="1"/>
</dbReference>
<evidence type="ECO:0000256" key="6">
    <source>
        <dbReference type="HAMAP-Rule" id="MF_01899"/>
    </source>
</evidence>
<dbReference type="InterPro" id="IPR002562">
    <property type="entry name" value="3'-5'_exonuclease_dom"/>
</dbReference>
<evidence type="ECO:0000313" key="9">
    <source>
        <dbReference type="Proteomes" id="UP001251857"/>
    </source>
</evidence>
<keyword evidence="1 6" id="KW-0963">Cytoplasm</keyword>
<dbReference type="SUPFAM" id="SSF47819">
    <property type="entry name" value="HRDC-like"/>
    <property type="match status" value="2"/>
</dbReference>
<dbReference type="CDD" id="cd06142">
    <property type="entry name" value="RNaseD_exo"/>
    <property type="match status" value="1"/>
</dbReference>
<proteinExistence type="inferred from homology"/>
<keyword evidence="2 6" id="KW-0819">tRNA processing</keyword>
<dbReference type="GO" id="GO:0033890">
    <property type="term" value="F:ribonuclease D activity"/>
    <property type="evidence" value="ECO:0007669"/>
    <property type="project" value="UniProtKB-EC"/>
</dbReference>
<dbReference type="NCBIfam" id="TIGR01388">
    <property type="entry name" value="rnd"/>
    <property type="match status" value="1"/>
</dbReference>
<dbReference type="Proteomes" id="UP001251857">
    <property type="component" value="Unassembled WGS sequence"/>
</dbReference>
<dbReference type="SUPFAM" id="SSF53098">
    <property type="entry name" value="Ribonuclease H-like"/>
    <property type="match status" value="1"/>
</dbReference>
<keyword evidence="4 6" id="KW-0378">Hydrolase</keyword>
<dbReference type="InterPro" id="IPR012337">
    <property type="entry name" value="RNaseH-like_sf"/>
</dbReference>